<keyword evidence="11" id="KW-0472">Membrane</keyword>
<evidence type="ECO:0000256" key="1">
    <source>
        <dbReference type="ARBA" id="ARBA00000085"/>
    </source>
</evidence>
<dbReference type="SMART" id="SM00387">
    <property type="entry name" value="HATPase_c"/>
    <property type="match status" value="1"/>
</dbReference>
<evidence type="ECO:0000256" key="3">
    <source>
        <dbReference type="ARBA" id="ARBA00022553"/>
    </source>
</evidence>
<keyword evidence="7" id="KW-0067">ATP-binding</keyword>
<evidence type="ECO:0000259" key="12">
    <source>
        <dbReference type="SMART" id="SM00387"/>
    </source>
</evidence>
<dbReference type="PANTHER" id="PTHR24421:SF10">
    <property type="entry name" value="NITRATE_NITRITE SENSOR PROTEIN NARQ"/>
    <property type="match status" value="1"/>
</dbReference>
<dbReference type="InterPro" id="IPR003594">
    <property type="entry name" value="HATPase_dom"/>
</dbReference>
<dbReference type="Pfam" id="PF07730">
    <property type="entry name" value="HisKA_3"/>
    <property type="match status" value="1"/>
</dbReference>
<evidence type="ECO:0000256" key="7">
    <source>
        <dbReference type="ARBA" id="ARBA00022840"/>
    </source>
</evidence>
<proteinExistence type="predicted"/>
<feature type="region of interest" description="Disordered" evidence="10">
    <location>
        <begin position="439"/>
        <end position="491"/>
    </location>
</feature>
<dbReference type="EMBL" id="FQZK01000016">
    <property type="protein sequence ID" value="SHK23340.1"/>
    <property type="molecule type" value="Genomic_DNA"/>
</dbReference>
<feature type="transmembrane region" description="Helical" evidence="11">
    <location>
        <begin position="44"/>
        <end position="65"/>
    </location>
</feature>
<keyword evidence="6 13" id="KW-0418">Kinase</keyword>
<dbReference type="AlphaFoldDB" id="A0A1M6QTA0"/>
<organism evidence="13 14">
    <name type="scientific">Nocardiopsis flavescens</name>
    <dbReference type="NCBI Taxonomy" id="758803"/>
    <lineage>
        <taxon>Bacteria</taxon>
        <taxon>Bacillati</taxon>
        <taxon>Actinomycetota</taxon>
        <taxon>Actinomycetes</taxon>
        <taxon>Streptosporangiales</taxon>
        <taxon>Nocardiopsidaceae</taxon>
        <taxon>Nocardiopsis</taxon>
    </lineage>
</organism>
<keyword evidence="8" id="KW-0902">Two-component regulatory system</keyword>
<dbReference type="InterPro" id="IPR050482">
    <property type="entry name" value="Sensor_HK_TwoCompSys"/>
</dbReference>
<dbReference type="CDD" id="cd16917">
    <property type="entry name" value="HATPase_UhpB-NarQ-NarX-like"/>
    <property type="match status" value="1"/>
</dbReference>
<feature type="transmembrane region" description="Helical" evidence="11">
    <location>
        <begin position="77"/>
        <end position="98"/>
    </location>
</feature>
<evidence type="ECO:0000256" key="4">
    <source>
        <dbReference type="ARBA" id="ARBA00022679"/>
    </source>
</evidence>
<feature type="compositionally biased region" description="Low complexity" evidence="10">
    <location>
        <begin position="455"/>
        <end position="468"/>
    </location>
</feature>
<dbReference type="Gene3D" id="1.20.5.1930">
    <property type="match status" value="1"/>
</dbReference>
<evidence type="ECO:0000256" key="8">
    <source>
        <dbReference type="ARBA" id="ARBA00023012"/>
    </source>
</evidence>
<dbReference type="STRING" id="758803.SAMN05421803_11613"/>
<comment type="catalytic activity">
    <reaction evidence="1">
        <text>ATP + protein L-histidine = ADP + protein N-phospho-L-histidine.</text>
        <dbReference type="EC" id="2.7.13.3"/>
    </reaction>
</comment>
<sequence length="491" mass="51325">MTVPKPISGEPADSIRAMRTPAALPDLSRWVSLTGNRPPRVVGLLFWGTLLTTLAVYAVLLTGLLPVADEALADPVTLPLLATGLGSLAVCAALWPFLAWSPYSPLTRRMASGIFLVVTLASFVTSNQTLFLLLCVGTVNAVIVFGVPGGIVYGALVVGFSLLLPLLVPGTPFVAGVLMALSLLFIVVASAMVSVGLLVSAQRAERTRELLEELERTHGELAAAHEELRRSTDRVRELTVSEERARMSREMHDSTGHHLTALSLCLANALRFRGAGRPEEAWEEVAQARGLAGDALTDTRRWVRALRPLALEGRAGASAMRSLAESFQGGGVRIRFEQRGGAWPELPEEAELVCYRTLQEGLTNAMRHSGGDLVRVEVGVGADTVAVSVTDNGRGASEEGARGGFGLRGLAERVERVGGELAAENTGDGFRLRVRVPAREAGPADGGAGDRRPAGAEPGTGPADATAGAGSGERGAGRAADADGTDGKGGA</sequence>
<dbReference type="Proteomes" id="UP000184452">
    <property type="component" value="Unassembled WGS sequence"/>
</dbReference>
<keyword evidence="14" id="KW-1185">Reference proteome</keyword>
<dbReference type="InterPro" id="IPR036890">
    <property type="entry name" value="HATPase_C_sf"/>
</dbReference>
<dbReference type="Pfam" id="PF02518">
    <property type="entry name" value="HATPase_c"/>
    <property type="match status" value="1"/>
</dbReference>
<keyword evidence="3" id="KW-0597">Phosphoprotein</keyword>
<dbReference type="GO" id="GO:0046983">
    <property type="term" value="F:protein dimerization activity"/>
    <property type="evidence" value="ECO:0007669"/>
    <property type="project" value="InterPro"/>
</dbReference>
<dbReference type="PANTHER" id="PTHR24421">
    <property type="entry name" value="NITRATE/NITRITE SENSOR PROTEIN NARX-RELATED"/>
    <property type="match status" value="1"/>
</dbReference>
<feature type="transmembrane region" description="Helical" evidence="11">
    <location>
        <begin position="173"/>
        <end position="199"/>
    </location>
</feature>
<dbReference type="InterPro" id="IPR011712">
    <property type="entry name" value="Sig_transdc_His_kin_sub3_dim/P"/>
</dbReference>
<evidence type="ECO:0000256" key="9">
    <source>
        <dbReference type="SAM" id="Coils"/>
    </source>
</evidence>
<dbReference type="Gene3D" id="3.30.565.10">
    <property type="entry name" value="Histidine kinase-like ATPase, C-terminal domain"/>
    <property type="match status" value="1"/>
</dbReference>
<evidence type="ECO:0000256" key="6">
    <source>
        <dbReference type="ARBA" id="ARBA00022777"/>
    </source>
</evidence>
<keyword evidence="5" id="KW-0547">Nucleotide-binding</keyword>
<evidence type="ECO:0000256" key="10">
    <source>
        <dbReference type="SAM" id="MobiDB-lite"/>
    </source>
</evidence>
<dbReference type="GO" id="GO:0000155">
    <property type="term" value="F:phosphorelay sensor kinase activity"/>
    <property type="evidence" value="ECO:0007669"/>
    <property type="project" value="InterPro"/>
</dbReference>
<dbReference type="SUPFAM" id="SSF55874">
    <property type="entry name" value="ATPase domain of HSP90 chaperone/DNA topoisomerase II/histidine kinase"/>
    <property type="match status" value="1"/>
</dbReference>
<feature type="transmembrane region" description="Helical" evidence="11">
    <location>
        <begin position="141"/>
        <end position="167"/>
    </location>
</feature>
<evidence type="ECO:0000313" key="14">
    <source>
        <dbReference type="Proteomes" id="UP000184452"/>
    </source>
</evidence>
<evidence type="ECO:0000313" key="13">
    <source>
        <dbReference type="EMBL" id="SHK23340.1"/>
    </source>
</evidence>
<gene>
    <name evidence="13" type="ORF">SAMN05421803_11613</name>
</gene>
<accession>A0A1M6QTA0</accession>
<name>A0A1M6QTA0_9ACTN</name>
<evidence type="ECO:0000256" key="2">
    <source>
        <dbReference type="ARBA" id="ARBA00012438"/>
    </source>
</evidence>
<keyword evidence="11" id="KW-1133">Transmembrane helix</keyword>
<keyword evidence="9" id="KW-0175">Coiled coil</keyword>
<dbReference type="GO" id="GO:0005524">
    <property type="term" value="F:ATP binding"/>
    <property type="evidence" value="ECO:0007669"/>
    <property type="project" value="UniProtKB-KW"/>
</dbReference>
<protein>
    <recommendedName>
        <fullName evidence="2">histidine kinase</fullName>
        <ecNumber evidence="2">2.7.13.3</ecNumber>
    </recommendedName>
</protein>
<feature type="domain" description="Histidine kinase/HSP90-like ATPase" evidence="12">
    <location>
        <begin position="349"/>
        <end position="440"/>
    </location>
</feature>
<reference evidence="13 14" key="1">
    <citation type="submission" date="2016-11" db="EMBL/GenBank/DDBJ databases">
        <authorList>
            <person name="Jaros S."/>
            <person name="Januszkiewicz K."/>
            <person name="Wedrychowicz H."/>
        </authorList>
    </citation>
    <scope>NUCLEOTIDE SEQUENCE [LARGE SCALE GENOMIC DNA]</scope>
    <source>
        <strain evidence="13 14">CGMCC 4.5723</strain>
    </source>
</reference>
<feature type="transmembrane region" description="Helical" evidence="11">
    <location>
        <begin position="110"/>
        <end position="134"/>
    </location>
</feature>
<dbReference type="EC" id="2.7.13.3" evidence="2"/>
<keyword evidence="4" id="KW-0808">Transferase</keyword>
<keyword evidence="11" id="KW-0812">Transmembrane</keyword>
<evidence type="ECO:0000256" key="11">
    <source>
        <dbReference type="SAM" id="Phobius"/>
    </source>
</evidence>
<feature type="coiled-coil region" evidence="9">
    <location>
        <begin position="197"/>
        <end position="231"/>
    </location>
</feature>
<evidence type="ECO:0000256" key="5">
    <source>
        <dbReference type="ARBA" id="ARBA00022741"/>
    </source>
</evidence>
<dbReference type="GO" id="GO:0016020">
    <property type="term" value="C:membrane"/>
    <property type="evidence" value="ECO:0007669"/>
    <property type="project" value="InterPro"/>
</dbReference>